<protein>
    <submittedName>
        <fullName evidence="4">DegT/DnrJ/EryC1/StrS family aminotransferase</fullName>
    </submittedName>
</protein>
<evidence type="ECO:0000256" key="3">
    <source>
        <dbReference type="RuleBase" id="RU004508"/>
    </source>
</evidence>
<dbReference type="RefSeq" id="WP_275191944.1">
    <property type="nucleotide sequence ID" value="NZ_JAQOTG010000010.1"/>
</dbReference>
<dbReference type="EMBL" id="JAQOTG010000010">
    <property type="protein sequence ID" value="MDE8564473.1"/>
    <property type="molecule type" value="Genomic_DNA"/>
</dbReference>
<dbReference type="InterPro" id="IPR015424">
    <property type="entry name" value="PyrdxlP-dep_Trfase"/>
</dbReference>
<dbReference type="PANTHER" id="PTHR30244:SF36">
    <property type="entry name" value="3-OXO-GLUCOSE-6-PHOSPHATE:GLUTAMATE AMINOTRANSFERASE"/>
    <property type="match status" value="1"/>
</dbReference>
<sequence>MIPFLDLKAMNNRYSNEIEKAIRDVLSSGWYILGKEVGAFETEFAKYCGVKHAIGVANGLDALTLILKAYEIGKGDEVIVPANTYIATILSISANGATPVLVEPKINSYNIDPTQIEKQITSRTKAIMTVHLYGQVANMDAIKHIAQKYNLKIIEDAAQAHGAVYNGRRVGSLGNAAGFSFYPGKNLGALGDGGAITTNDDELADRLRALRNYGSYEKYQNLFKGLNSRLDEMQAAILRVKLKYLDMDNEKRRQIAEYYLNHIKNEEVVLPVVENGNRLSHVWHLFVVRVENRDKFQEYLTQNGIQTAIHYPIPPHKQKAYEEWNNCCLRITEEIHRTVVSLPMSPVLKLEDVKKIVEVVNNY</sequence>
<dbReference type="Pfam" id="PF01041">
    <property type="entry name" value="DegT_DnrJ_EryC1"/>
    <property type="match status" value="1"/>
</dbReference>
<dbReference type="GO" id="GO:0008483">
    <property type="term" value="F:transaminase activity"/>
    <property type="evidence" value="ECO:0007669"/>
    <property type="project" value="UniProtKB-KW"/>
</dbReference>
<keyword evidence="4" id="KW-0808">Transferase</keyword>
<keyword evidence="1 3" id="KW-0663">Pyridoxal phosphate</keyword>
<dbReference type="Proteomes" id="UP001213979">
    <property type="component" value="Unassembled WGS sequence"/>
</dbReference>
<keyword evidence="5" id="KW-1185">Reference proteome</keyword>
<evidence type="ECO:0000313" key="4">
    <source>
        <dbReference type="EMBL" id="MDE8564473.1"/>
    </source>
</evidence>
<gene>
    <name evidence="4" type="ORF">PNH38_11365</name>
</gene>
<accession>A0ABT5W566</accession>
<dbReference type="PANTHER" id="PTHR30244">
    <property type="entry name" value="TRANSAMINASE"/>
    <property type="match status" value="1"/>
</dbReference>
<comment type="caution">
    <text evidence="4">The sequence shown here is derived from an EMBL/GenBank/DDBJ whole genome shotgun (WGS) entry which is preliminary data.</text>
</comment>
<dbReference type="Gene3D" id="3.40.640.10">
    <property type="entry name" value="Type I PLP-dependent aspartate aminotransferase-like (Major domain)"/>
    <property type="match status" value="1"/>
</dbReference>
<proteinExistence type="inferred from homology"/>
<dbReference type="InterPro" id="IPR015422">
    <property type="entry name" value="PyrdxlP-dep_Trfase_small"/>
</dbReference>
<dbReference type="InterPro" id="IPR015421">
    <property type="entry name" value="PyrdxlP-dep_Trfase_major"/>
</dbReference>
<dbReference type="Gene3D" id="3.90.1150.10">
    <property type="entry name" value="Aspartate Aminotransferase, domain 1"/>
    <property type="match status" value="1"/>
</dbReference>
<dbReference type="CDD" id="cd00616">
    <property type="entry name" value="AHBA_syn"/>
    <property type="match status" value="1"/>
</dbReference>
<evidence type="ECO:0000256" key="2">
    <source>
        <dbReference type="ARBA" id="ARBA00037999"/>
    </source>
</evidence>
<dbReference type="PIRSF" id="PIRSF000390">
    <property type="entry name" value="PLP_StrS"/>
    <property type="match status" value="1"/>
</dbReference>
<evidence type="ECO:0000313" key="5">
    <source>
        <dbReference type="Proteomes" id="UP001213979"/>
    </source>
</evidence>
<comment type="similarity">
    <text evidence="2 3">Belongs to the DegT/DnrJ/EryC1 family.</text>
</comment>
<evidence type="ECO:0000256" key="1">
    <source>
        <dbReference type="ARBA" id="ARBA00022898"/>
    </source>
</evidence>
<name>A0ABT5W566_9BACL</name>
<dbReference type="SUPFAM" id="SSF53383">
    <property type="entry name" value="PLP-dependent transferases"/>
    <property type="match status" value="1"/>
</dbReference>
<reference evidence="4 5" key="1">
    <citation type="submission" date="2023-01" db="EMBL/GenBank/DDBJ databases">
        <title>Genome-based reclassification of Anoxybacillus geothermalis as a later heterotypic synonym of Anoxybacillus rupiensis.</title>
        <authorList>
            <person name="Inan Bektas K."/>
            <person name="Canakci S."/>
            <person name="Belduz A.A."/>
            <person name="Guler H.H."/>
        </authorList>
    </citation>
    <scope>NUCLEOTIDE SEQUENCE [LARGE SCALE GENOMIC DNA]</scope>
    <source>
        <strain evidence="4 5">DSM 17127</strain>
    </source>
</reference>
<dbReference type="InterPro" id="IPR000653">
    <property type="entry name" value="DegT/StrS_aminotransferase"/>
</dbReference>
<organism evidence="4 5">
    <name type="scientific">Anoxybacteroides rupiense</name>
    <dbReference type="NCBI Taxonomy" id="311460"/>
    <lineage>
        <taxon>Bacteria</taxon>
        <taxon>Bacillati</taxon>
        <taxon>Bacillota</taxon>
        <taxon>Bacilli</taxon>
        <taxon>Bacillales</taxon>
        <taxon>Anoxybacillaceae</taxon>
        <taxon>Anoxybacteroides</taxon>
    </lineage>
</organism>
<keyword evidence="4" id="KW-0032">Aminotransferase</keyword>